<name>A0A5C5FYR1_9BASI</name>
<reference evidence="1 2" key="1">
    <citation type="submission" date="2019-03" db="EMBL/GenBank/DDBJ databases">
        <title>Rhodosporidium diobovatum UCD-FST 08-225 genome sequencing, assembly, and annotation.</title>
        <authorList>
            <person name="Fakankun I.U."/>
            <person name="Fristensky B."/>
            <person name="Levin D.B."/>
        </authorList>
    </citation>
    <scope>NUCLEOTIDE SEQUENCE [LARGE SCALE GENOMIC DNA]</scope>
    <source>
        <strain evidence="1 2">UCD-FST 08-225</strain>
    </source>
</reference>
<proteinExistence type="predicted"/>
<protein>
    <submittedName>
        <fullName evidence="1">Uncharacterized protein</fullName>
    </submittedName>
</protein>
<organism evidence="1 2">
    <name type="scientific">Rhodotorula diobovata</name>
    <dbReference type="NCBI Taxonomy" id="5288"/>
    <lineage>
        <taxon>Eukaryota</taxon>
        <taxon>Fungi</taxon>
        <taxon>Dikarya</taxon>
        <taxon>Basidiomycota</taxon>
        <taxon>Pucciniomycotina</taxon>
        <taxon>Microbotryomycetes</taxon>
        <taxon>Sporidiobolales</taxon>
        <taxon>Sporidiobolaceae</taxon>
        <taxon>Rhodotorula</taxon>
    </lineage>
</organism>
<keyword evidence="2" id="KW-1185">Reference proteome</keyword>
<sequence>MKSGPRCALPGLSLCVSVRKATQVWLVRAPSYLCGRTVASPRGLHSGQVRETLLCLFCLQMSSYGSELHPQALGSLAVPYEHLTERRQKPKTSSSCSSCVALVWRQVQARHVPSAQVLRSHPPTQGLETQRLSSVKDWRPNGTQASQVHRPCRRTHSKPQCCQRPCSSQQRSRSLCGGPLCTLSIAPRQACSCE</sequence>
<gene>
    <name evidence="1" type="ORF">DMC30DRAFT_200110</name>
</gene>
<comment type="caution">
    <text evidence="1">The sequence shown here is derived from an EMBL/GenBank/DDBJ whole genome shotgun (WGS) entry which is preliminary data.</text>
</comment>
<evidence type="ECO:0000313" key="1">
    <source>
        <dbReference type="EMBL" id="TNY21426.1"/>
    </source>
</evidence>
<dbReference type="EMBL" id="SOZI01000043">
    <property type="protein sequence ID" value="TNY21426.1"/>
    <property type="molecule type" value="Genomic_DNA"/>
</dbReference>
<dbReference type="Proteomes" id="UP000311382">
    <property type="component" value="Unassembled WGS sequence"/>
</dbReference>
<accession>A0A5C5FYR1</accession>
<dbReference type="AlphaFoldDB" id="A0A5C5FYR1"/>
<evidence type="ECO:0000313" key="2">
    <source>
        <dbReference type="Proteomes" id="UP000311382"/>
    </source>
</evidence>